<feature type="transmembrane region" description="Helical" evidence="3">
    <location>
        <begin position="101"/>
        <end position="118"/>
    </location>
</feature>
<dbReference type="GO" id="GO:0008654">
    <property type="term" value="P:phospholipid biosynthetic process"/>
    <property type="evidence" value="ECO:0007669"/>
    <property type="project" value="InterPro"/>
</dbReference>
<comment type="caution">
    <text evidence="4">The sequence shown here is derived from an EMBL/GenBank/DDBJ whole genome shotgun (WGS) entry which is preliminary data.</text>
</comment>
<dbReference type="EMBL" id="NHON01000066">
    <property type="protein sequence ID" value="OWJ64189.1"/>
    <property type="molecule type" value="Genomic_DNA"/>
</dbReference>
<reference evidence="5" key="1">
    <citation type="submission" date="2017-05" db="EMBL/GenBank/DDBJ databases">
        <authorList>
            <person name="Macchi M."/>
            <person name="Festa S."/>
            <person name="Coppotelli B.M."/>
            <person name="Morelli I.S."/>
        </authorList>
    </citation>
    <scope>NUCLEOTIDE SEQUENCE [LARGE SCALE GENOMIC DNA]</scope>
    <source>
        <strain evidence="5">I</strain>
    </source>
</reference>
<evidence type="ECO:0000256" key="3">
    <source>
        <dbReference type="SAM" id="Phobius"/>
    </source>
</evidence>
<keyword evidence="3" id="KW-0812">Transmembrane</keyword>
<feature type="transmembrane region" description="Helical" evidence="3">
    <location>
        <begin position="217"/>
        <end position="239"/>
    </location>
</feature>
<evidence type="ECO:0000256" key="2">
    <source>
        <dbReference type="RuleBase" id="RU003750"/>
    </source>
</evidence>
<dbReference type="RefSeq" id="WP_088154516.1">
    <property type="nucleotide sequence ID" value="NZ_NHON01000066.1"/>
</dbReference>
<comment type="similarity">
    <text evidence="2">Belongs to the CDP-alcohol phosphatidyltransferase class-I family.</text>
</comment>
<sequence>MRDETDFRGILQRQARWPLAAGALALAALALPLAVDPRLGAYFVARAELLYCGIATLILAGLAAHAPHRRFGAANTVTLSRIVLICLLAALLGTAEPDEDCLWLVAGLAALALGLDGVDGWAARRSGLASRFGARFDMEADAFFVLVLSVLAWQWGKVGPWVLLIGAMRYLYVLAGAAWPWLRGPVPDSFARKAVCVIQILVLIACLAPLVPHALAATLAAGALAALSWSFGRDIVWLWRQQRRLVA</sequence>
<gene>
    <name evidence="4" type="ORF">BWR60_26165</name>
</gene>
<evidence type="ECO:0000256" key="1">
    <source>
        <dbReference type="ARBA" id="ARBA00022679"/>
    </source>
</evidence>
<dbReference type="GO" id="GO:0016020">
    <property type="term" value="C:membrane"/>
    <property type="evidence" value="ECO:0007669"/>
    <property type="project" value="InterPro"/>
</dbReference>
<dbReference type="AlphaFoldDB" id="A0A211ZFX9"/>
<feature type="transmembrane region" description="Helical" evidence="3">
    <location>
        <begin position="17"/>
        <end position="35"/>
    </location>
</feature>
<feature type="transmembrane region" description="Helical" evidence="3">
    <location>
        <begin position="76"/>
        <end position="95"/>
    </location>
</feature>
<keyword evidence="3" id="KW-1133">Transmembrane helix</keyword>
<dbReference type="STRING" id="1122125.GCA_000423185_05496"/>
<protein>
    <recommendedName>
        <fullName evidence="6">CDP-alcohol phosphatidyltransferase</fullName>
    </recommendedName>
</protein>
<evidence type="ECO:0008006" key="6">
    <source>
        <dbReference type="Google" id="ProtNLM"/>
    </source>
</evidence>
<dbReference type="PROSITE" id="PS00379">
    <property type="entry name" value="CDP_ALCOHOL_P_TRANSF"/>
    <property type="match status" value="1"/>
</dbReference>
<name>A0A211ZFX9_9PROT</name>
<evidence type="ECO:0000313" key="5">
    <source>
        <dbReference type="Proteomes" id="UP000196655"/>
    </source>
</evidence>
<dbReference type="Pfam" id="PF01066">
    <property type="entry name" value="CDP-OH_P_transf"/>
    <property type="match status" value="1"/>
</dbReference>
<dbReference type="GO" id="GO:0016780">
    <property type="term" value="F:phosphotransferase activity, for other substituted phosphate groups"/>
    <property type="evidence" value="ECO:0007669"/>
    <property type="project" value="InterPro"/>
</dbReference>
<keyword evidence="3" id="KW-0472">Membrane</keyword>
<feature type="transmembrane region" description="Helical" evidence="3">
    <location>
        <begin position="138"/>
        <end position="155"/>
    </location>
</feature>
<organism evidence="4 5">
    <name type="scientific">Inquilinus limosus</name>
    <dbReference type="NCBI Taxonomy" id="171674"/>
    <lineage>
        <taxon>Bacteria</taxon>
        <taxon>Pseudomonadati</taxon>
        <taxon>Pseudomonadota</taxon>
        <taxon>Alphaproteobacteria</taxon>
        <taxon>Rhodospirillales</taxon>
        <taxon>Rhodospirillaceae</taxon>
        <taxon>Inquilinus</taxon>
    </lineage>
</organism>
<dbReference type="InterPro" id="IPR000462">
    <property type="entry name" value="CDP-OH_P_trans"/>
</dbReference>
<proteinExistence type="inferred from homology"/>
<keyword evidence="5" id="KW-1185">Reference proteome</keyword>
<dbReference type="Gene3D" id="1.20.120.1760">
    <property type="match status" value="1"/>
</dbReference>
<feature type="transmembrane region" description="Helical" evidence="3">
    <location>
        <begin position="41"/>
        <end position="64"/>
    </location>
</feature>
<accession>A0A211ZFX9</accession>
<dbReference type="Proteomes" id="UP000196655">
    <property type="component" value="Unassembled WGS sequence"/>
</dbReference>
<dbReference type="OrthoDB" id="9782011at2"/>
<dbReference type="InterPro" id="IPR043130">
    <property type="entry name" value="CDP-OH_PTrfase_TM_dom"/>
</dbReference>
<evidence type="ECO:0000313" key="4">
    <source>
        <dbReference type="EMBL" id="OWJ64189.1"/>
    </source>
</evidence>
<dbReference type="InterPro" id="IPR048254">
    <property type="entry name" value="CDP_ALCOHOL_P_TRANSF_CS"/>
</dbReference>
<keyword evidence="1 2" id="KW-0808">Transferase</keyword>